<dbReference type="SUPFAM" id="SSF55469">
    <property type="entry name" value="FMN-dependent nitroreductase-like"/>
    <property type="match status" value="1"/>
</dbReference>
<dbReference type="EMBL" id="MBDN02000075">
    <property type="protein sequence ID" value="RLN81591.1"/>
    <property type="molecule type" value="Genomic_DNA"/>
</dbReference>
<keyword evidence="4" id="KW-0288">FMN</keyword>
<dbReference type="EMBL" id="JPWV03000133">
    <property type="protein sequence ID" value="KAG2523674.1"/>
    <property type="molecule type" value="Genomic_DNA"/>
</dbReference>
<keyword evidence="3" id="KW-0285">Flavoprotein</keyword>
<dbReference type="PANTHER" id="PTHR43821:SF1">
    <property type="entry name" value="NAD(P)H NITROREDUCTASE YDJA-RELATED"/>
    <property type="match status" value="1"/>
</dbReference>
<dbReference type="Pfam" id="PF00881">
    <property type="entry name" value="Nitroreductase"/>
    <property type="match status" value="1"/>
</dbReference>
<dbReference type="CDD" id="cd02135">
    <property type="entry name" value="YdjA-like"/>
    <property type="match status" value="1"/>
</dbReference>
<reference evidence="13 14" key="2">
    <citation type="submission" date="2018-07" db="EMBL/GenBank/DDBJ databases">
        <title>Genome sequencing of oomycete isolates from Chile give support for New Zealand origin for Phytophthora kernoviae and make available the first Nothophytophthora sp. genome.</title>
        <authorList>
            <person name="Studholme D.J."/>
            <person name="Sanfuentes E."/>
            <person name="Panda P."/>
            <person name="Hill R."/>
            <person name="Sambles C."/>
            <person name="Grant M."/>
            <person name="Williams N.M."/>
            <person name="Mcdougal R.L."/>
        </authorList>
    </citation>
    <scope>NUCLEOTIDE SEQUENCE [LARGE SCALE GENOMIC DNA]</scope>
    <source>
        <strain evidence="11">Chile2</strain>
        <strain evidence="12">Chile4</strain>
    </source>
</reference>
<dbReference type="Proteomes" id="UP000285624">
    <property type="component" value="Unassembled WGS sequence"/>
</dbReference>
<dbReference type="STRING" id="325452.A0A3R7JVM6"/>
<dbReference type="Proteomes" id="UP000792063">
    <property type="component" value="Unassembled WGS sequence"/>
</dbReference>
<comment type="similarity">
    <text evidence="2">Belongs to the nitroreductase family.</text>
</comment>
<organism evidence="12 13">
    <name type="scientific">Phytophthora kernoviae</name>
    <dbReference type="NCBI Taxonomy" id="325452"/>
    <lineage>
        <taxon>Eukaryota</taxon>
        <taxon>Sar</taxon>
        <taxon>Stramenopiles</taxon>
        <taxon>Oomycota</taxon>
        <taxon>Peronosporomycetes</taxon>
        <taxon>Peronosporales</taxon>
        <taxon>Peronosporaceae</taxon>
        <taxon>Phytophthora</taxon>
    </lineage>
</organism>
<protein>
    <recommendedName>
        <fullName evidence="8">Nitroreductase domain-containing protein</fullName>
    </recommendedName>
</protein>
<reference evidence="9" key="3">
    <citation type="submission" date="2020-06" db="EMBL/GenBank/DDBJ databases">
        <authorList>
            <person name="Studholme D.J."/>
        </authorList>
    </citation>
    <scope>NUCLEOTIDE SEQUENCE</scope>
    <source>
        <strain evidence="9">NZFS 2646</strain>
        <strain evidence="10">NZFS 3630</strain>
    </source>
</reference>
<dbReference type="GO" id="GO:0016491">
    <property type="term" value="F:oxidoreductase activity"/>
    <property type="evidence" value="ECO:0007669"/>
    <property type="project" value="UniProtKB-KW"/>
</dbReference>
<comment type="caution">
    <text evidence="12">The sequence shown here is derived from an EMBL/GenBank/DDBJ whole genome shotgun (WGS) entry which is preliminary data.</text>
</comment>
<dbReference type="Proteomes" id="UP000285883">
    <property type="component" value="Unassembled WGS sequence"/>
</dbReference>
<proteinExistence type="inferred from homology"/>
<evidence type="ECO:0000256" key="5">
    <source>
        <dbReference type="ARBA" id="ARBA00022857"/>
    </source>
</evidence>
<evidence type="ECO:0000259" key="8">
    <source>
        <dbReference type="Pfam" id="PF00881"/>
    </source>
</evidence>
<keyword evidence="5" id="KW-0521">NADP</keyword>
<name>A0A3R7JVM6_9STRA</name>
<dbReference type="EMBL" id="MAYM02001037">
    <property type="protein sequence ID" value="RLN27321.1"/>
    <property type="molecule type" value="Genomic_DNA"/>
</dbReference>
<reference evidence="9" key="1">
    <citation type="journal article" date="2015" name="Genom Data">
        <title>Genome sequences of six Phytophthora species associated with forests in New Zealand.</title>
        <authorList>
            <person name="Studholme D.J."/>
            <person name="McDougal R.L."/>
            <person name="Sambles C."/>
            <person name="Hansen E."/>
            <person name="Hardy G."/>
            <person name="Grant M."/>
            <person name="Ganley R.J."/>
            <person name="Williams N.M."/>
        </authorList>
    </citation>
    <scope>NUCLEOTIDE SEQUENCE</scope>
    <source>
        <strain evidence="9">NZFS 2646</strain>
        <strain evidence="10">NZFS 3630</strain>
    </source>
</reference>
<evidence type="ECO:0000313" key="9">
    <source>
        <dbReference type="EMBL" id="KAG2523674.1"/>
    </source>
</evidence>
<evidence type="ECO:0000313" key="10">
    <source>
        <dbReference type="EMBL" id="KAG2529096.1"/>
    </source>
</evidence>
<dbReference type="InterPro" id="IPR052530">
    <property type="entry name" value="NAD(P)H_nitroreductase"/>
</dbReference>
<keyword evidence="13" id="KW-1185">Reference proteome</keyword>
<evidence type="ECO:0000313" key="13">
    <source>
        <dbReference type="Proteomes" id="UP000285624"/>
    </source>
</evidence>
<sequence>MQQKWQEHGVTHEFVSTMLSPETSNTFAVMATVTSVALAIYAFKLQKELAQATLGSKKTVKMTTKTSVRNSSGDKLWTAEELIAERRSIFPLDYDLNRSVPRDVLEKMLESANWAPTHARTEPWRFVIFEAPEKRLELGQLLANVYKSMVPEDKFLQKKYEKIVFNCTASSYAIAICMKRQKSGKIPEWEEMCSVACAVQNMHLTATAHGVGAYWSSGPPILSQPMKDHLKLGEDDKCLGLFYVGCPKDGANLPKGARKPIQEKITWV</sequence>
<keyword evidence="7" id="KW-0520">NAD</keyword>
<dbReference type="InterPro" id="IPR029479">
    <property type="entry name" value="Nitroreductase"/>
</dbReference>
<accession>A0A3R7JVM6</accession>
<evidence type="ECO:0000313" key="14">
    <source>
        <dbReference type="Proteomes" id="UP000285883"/>
    </source>
</evidence>
<evidence type="ECO:0000256" key="3">
    <source>
        <dbReference type="ARBA" id="ARBA00022630"/>
    </source>
</evidence>
<feature type="domain" description="Nitroreductase" evidence="8">
    <location>
        <begin position="83"/>
        <end position="245"/>
    </location>
</feature>
<keyword evidence="6" id="KW-0560">Oxidoreductase</keyword>
<comment type="cofactor">
    <cofactor evidence="1">
        <name>FMN</name>
        <dbReference type="ChEBI" id="CHEBI:58210"/>
    </cofactor>
</comment>
<evidence type="ECO:0000256" key="4">
    <source>
        <dbReference type="ARBA" id="ARBA00022643"/>
    </source>
</evidence>
<evidence type="ECO:0000313" key="12">
    <source>
        <dbReference type="EMBL" id="RLN81591.1"/>
    </source>
</evidence>
<dbReference type="AlphaFoldDB" id="A0A3R7JVM6"/>
<evidence type="ECO:0000256" key="7">
    <source>
        <dbReference type="ARBA" id="ARBA00023027"/>
    </source>
</evidence>
<evidence type="ECO:0000313" key="11">
    <source>
        <dbReference type="EMBL" id="RLN27321.1"/>
    </source>
</evidence>
<evidence type="ECO:0000256" key="6">
    <source>
        <dbReference type="ARBA" id="ARBA00023002"/>
    </source>
</evidence>
<gene>
    <name evidence="11" type="ORF">BBI17_003740</name>
    <name evidence="12" type="ORF">BBO99_00003587</name>
    <name evidence="9" type="ORF">JM16_003299</name>
    <name evidence="10" type="ORF">JM18_002932</name>
</gene>
<evidence type="ECO:0000256" key="1">
    <source>
        <dbReference type="ARBA" id="ARBA00001917"/>
    </source>
</evidence>
<dbReference type="Proteomes" id="UP000785171">
    <property type="component" value="Unassembled WGS sequence"/>
</dbReference>
<dbReference type="PANTHER" id="PTHR43821">
    <property type="entry name" value="NAD(P)H NITROREDUCTASE YDJA-RELATED"/>
    <property type="match status" value="1"/>
</dbReference>
<dbReference type="InterPro" id="IPR026021">
    <property type="entry name" value="YdjA-like"/>
</dbReference>
<dbReference type="InterPro" id="IPR000415">
    <property type="entry name" value="Nitroreductase-like"/>
</dbReference>
<dbReference type="Gene3D" id="3.40.109.10">
    <property type="entry name" value="NADH Oxidase"/>
    <property type="match status" value="1"/>
</dbReference>
<evidence type="ECO:0000256" key="2">
    <source>
        <dbReference type="ARBA" id="ARBA00007118"/>
    </source>
</evidence>
<dbReference type="EMBL" id="JPWU03000051">
    <property type="protein sequence ID" value="KAG2529096.1"/>
    <property type="molecule type" value="Genomic_DNA"/>
</dbReference>